<dbReference type="Pfam" id="PF20901">
    <property type="entry name" value="Sf6_terminase"/>
    <property type="match status" value="1"/>
</dbReference>
<proteinExistence type="predicted"/>
<dbReference type="EMBL" id="JAFVMH010000007">
    <property type="protein sequence ID" value="MBO1326060.1"/>
    <property type="molecule type" value="Genomic_DNA"/>
</dbReference>
<dbReference type="RefSeq" id="WP_207846749.1">
    <property type="nucleotide sequence ID" value="NZ_JAFVMH010000007.1"/>
</dbReference>
<organism evidence="1 2">
    <name type="scientific">Acetobacter garciniae</name>
    <dbReference type="NCBI Taxonomy" id="2817435"/>
    <lineage>
        <taxon>Bacteria</taxon>
        <taxon>Pseudomonadati</taxon>
        <taxon>Pseudomonadota</taxon>
        <taxon>Alphaproteobacteria</taxon>
        <taxon>Acetobacterales</taxon>
        <taxon>Acetobacteraceae</taxon>
        <taxon>Acetobacter</taxon>
    </lineage>
</organism>
<evidence type="ECO:0000313" key="2">
    <source>
        <dbReference type="Proteomes" id="UP000664073"/>
    </source>
</evidence>
<reference evidence="1" key="1">
    <citation type="submission" date="2021-03" db="EMBL/GenBank/DDBJ databases">
        <title>The complete genome sequence of Acetobacter sp. TBRC 12339.</title>
        <authorList>
            <person name="Charoenyingcharoen P."/>
            <person name="Yukphan P."/>
        </authorList>
    </citation>
    <scope>NUCLEOTIDE SEQUENCE</scope>
    <source>
        <strain evidence="1">TBRC 12339</strain>
    </source>
</reference>
<keyword evidence="2" id="KW-1185">Reference proteome</keyword>
<name>A0A939HKE8_9PROT</name>
<dbReference type="Proteomes" id="UP000664073">
    <property type="component" value="Unassembled WGS sequence"/>
</dbReference>
<dbReference type="InterPro" id="IPR048683">
    <property type="entry name" value="Sf6_terminase"/>
</dbReference>
<protein>
    <submittedName>
        <fullName evidence="1">Uncharacterized protein</fullName>
    </submittedName>
</protein>
<gene>
    <name evidence="1" type="ORF">J2D77_12950</name>
</gene>
<accession>A0A939HKE8</accession>
<comment type="caution">
    <text evidence="1">The sequence shown here is derived from an EMBL/GenBank/DDBJ whole genome shotgun (WGS) entry which is preliminary data.</text>
</comment>
<dbReference type="AlphaFoldDB" id="A0A939HKE8"/>
<dbReference type="Gene3D" id="1.10.10.60">
    <property type="entry name" value="Homeodomain-like"/>
    <property type="match status" value="1"/>
</dbReference>
<evidence type="ECO:0000313" key="1">
    <source>
        <dbReference type="EMBL" id="MBO1326060.1"/>
    </source>
</evidence>
<sequence length="144" mass="15942">MVEKTDGPDGKHAVVSAEQWRRVLSLTEEGLSLRDIAHHPGMPAWPVLRQHVRRSGGAATAYARARMLAAEAFEDRLLKELETVRGDDTAALRLRIDTLKWLMSKRAPARYGERTGADTQAPATRAAPPGVIRRIIVDPEQDIS</sequence>